<evidence type="ECO:0000256" key="2">
    <source>
        <dbReference type="ARBA" id="ARBA00022454"/>
    </source>
</evidence>
<reference evidence="8" key="1">
    <citation type="submission" date="2016-06" db="EMBL/GenBank/DDBJ databases">
        <title>Draft Genome sequence of the fungus Inonotus baumii.</title>
        <authorList>
            <person name="Zhu H."/>
            <person name="Lin W."/>
        </authorList>
    </citation>
    <scope>NUCLEOTIDE SEQUENCE</scope>
    <source>
        <strain evidence="8">821</strain>
    </source>
</reference>
<comment type="subunit">
    <text evidence="5">Homodimer.</text>
</comment>
<evidence type="ECO:0000313" key="8">
    <source>
        <dbReference type="EMBL" id="OCB89649.1"/>
    </source>
</evidence>
<evidence type="ECO:0000256" key="4">
    <source>
        <dbReference type="ARBA" id="ARBA00023242"/>
    </source>
</evidence>
<dbReference type="InterPro" id="IPR015010">
    <property type="entry name" value="TERF2IP_Myb"/>
</dbReference>
<feature type="region of interest" description="Disordered" evidence="6">
    <location>
        <begin position="195"/>
        <end position="309"/>
    </location>
</feature>
<dbReference type="EMBL" id="LNZH02000151">
    <property type="protein sequence ID" value="OCB89649.1"/>
    <property type="molecule type" value="Genomic_DNA"/>
</dbReference>
<feature type="domain" description="TERF2-interacting telomeric protein 1 Myb" evidence="7">
    <location>
        <begin position="119"/>
        <end position="178"/>
    </location>
</feature>
<keyword evidence="9" id="KW-1185">Reference proteome</keyword>
<comment type="caution">
    <text evidence="8">The sequence shown here is derived from an EMBL/GenBank/DDBJ whole genome shotgun (WGS) entry which is preliminary data.</text>
</comment>
<sequence length="720" mass="80874">MSDSDTDEVNHQVFTKPDDGKPVKFFIHQTLTLEQQTVLERDILANGGVLCAEEKLADTILAHHEVFHALKQRYAYSKTIYVELPDFVRRCLKQSKYVHDIPQKRSLGGRPVGIRAKPFTHEEDLKLARYLANMIPYREAGGRTGNRVYEQLCNPLFKEDYPWAANHPWQSWRNRYRSKQDLFDAWIDDVISLHPPHPDGKGEYPHDRRLVGLTRRRHRPIRTGREEEESDGENSHESDAAEAATPVPRRTRVRTANERDEPFAPHRDGKRRKVDGPDVEPTPSPEQARKAQHHSQTVHVAGPGANVRDDLLSSPELISFNDDGNYVDVYDDDYPTRGPINTQATLVGDRPQYVGTRKPGHPVEVTPSSLTLTTERRMAARNKERSAIARPGATGRTVLPESPSKSTQATFVATQRGGVANQDQTRLERRSDDHDHAEVTVASASTRPSGRDATRKQASEPTARRPVRGMQSTAPPVAPPDSPIVETQARTATIDAPYRNTRARSRSVEPMPPPAIRPKLKGKAVMQTTEELAEEDDYVMGGMATNDEQQSLDVVEDALRIVQSEEYARQEVEQEQSGDLESEEGSQNEEDEEDERESQSTEDIALLERGNDIRQFIIAESTPHQSRSFRSSFGPSRLELSSVQTRVKGIPRHRAESSEGEFPAPGTRSKEARNLQEQIEKAVPFTPTPGTRAERVKATQQTGDAEIPVLRARARKTARP</sequence>
<keyword evidence="2 5" id="KW-0158">Chromosome</keyword>
<proteinExistence type="inferred from homology"/>
<feature type="region of interest" description="Disordered" evidence="6">
    <location>
        <begin position="620"/>
        <end position="720"/>
    </location>
</feature>
<dbReference type="InterPro" id="IPR039595">
    <property type="entry name" value="TE2IP/Rap1"/>
</dbReference>
<feature type="compositionally biased region" description="Basic and acidic residues" evidence="6">
    <location>
        <begin position="255"/>
        <end position="267"/>
    </location>
</feature>
<evidence type="ECO:0000256" key="6">
    <source>
        <dbReference type="SAM" id="MobiDB-lite"/>
    </source>
</evidence>
<dbReference type="Proteomes" id="UP000757232">
    <property type="component" value="Unassembled WGS sequence"/>
</dbReference>
<protein>
    <recommendedName>
        <fullName evidence="5">DNA-binding protein RAP1</fullName>
    </recommendedName>
</protein>
<organism evidence="8 9">
    <name type="scientific">Sanghuangporus baumii</name>
    <name type="common">Phellinus baumii</name>
    <dbReference type="NCBI Taxonomy" id="108892"/>
    <lineage>
        <taxon>Eukaryota</taxon>
        <taxon>Fungi</taxon>
        <taxon>Dikarya</taxon>
        <taxon>Basidiomycota</taxon>
        <taxon>Agaricomycotina</taxon>
        <taxon>Agaricomycetes</taxon>
        <taxon>Hymenochaetales</taxon>
        <taxon>Hymenochaetaceae</taxon>
        <taxon>Sanghuangporus</taxon>
    </lineage>
</organism>
<evidence type="ECO:0000313" key="9">
    <source>
        <dbReference type="Proteomes" id="UP000757232"/>
    </source>
</evidence>
<feature type="compositionally biased region" description="Basic and acidic residues" evidence="6">
    <location>
        <begin position="668"/>
        <end position="680"/>
    </location>
</feature>
<dbReference type="GO" id="GO:0010833">
    <property type="term" value="P:telomere maintenance via telomere lengthening"/>
    <property type="evidence" value="ECO:0007669"/>
    <property type="project" value="UniProtKB-UniRule"/>
</dbReference>
<keyword evidence="3 5" id="KW-0779">Telomere</keyword>
<name>A0A9Q5I107_SANBA</name>
<feature type="compositionally biased region" description="Basic and acidic residues" evidence="6">
    <location>
        <begin position="425"/>
        <end position="438"/>
    </location>
</feature>
<accession>A0A9Q5I107</accession>
<evidence type="ECO:0000256" key="3">
    <source>
        <dbReference type="ARBA" id="ARBA00022895"/>
    </source>
</evidence>
<dbReference type="AlphaFoldDB" id="A0A9Q5I107"/>
<dbReference type="PANTHER" id="PTHR16466:SF6">
    <property type="entry name" value="TELOMERIC REPEAT-BINDING FACTOR 2-INTERACTING PROTEIN 1"/>
    <property type="match status" value="1"/>
</dbReference>
<dbReference type="GO" id="GO:0031848">
    <property type="term" value="P:protection from non-homologous end joining at telomere"/>
    <property type="evidence" value="ECO:0007669"/>
    <property type="project" value="TreeGrafter"/>
</dbReference>
<dbReference type="Pfam" id="PF08914">
    <property type="entry name" value="Myb_Rap1"/>
    <property type="match status" value="1"/>
</dbReference>
<dbReference type="PANTHER" id="PTHR16466">
    <property type="entry name" value="TELOMERE REPEAT-BINDING FACTOR 2-INTERACTING PROTEIN 1"/>
    <property type="match status" value="1"/>
</dbReference>
<dbReference type="InterPro" id="IPR009057">
    <property type="entry name" value="Homeodomain-like_sf"/>
</dbReference>
<dbReference type="SUPFAM" id="SSF46689">
    <property type="entry name" value="Homeodomain-like"/>
    <property type="match status" value="1"/>
</dbReference>
<feature type="compositionally biased region" description="Polar residues" evidence="6">
    <location>
        <begin position="403"/>
        <end position="413"/>
    </location>
</feature>
<dbReference type="OrthoDB" id="435460at2759"/>
<comment type="similarity">
    <text evidence="1 5">Belongs to the RAP1 family.</text>
</comment>
<comment type="subcellular location">
    <subcellularLocation>
        <location evidence="5">Nucleus</location>
    </subcellularLocation>
    <subcellularLocation>
        <location evidence="5">Chromosome</location>
        <location evidence="5">Telomere</location>
    </subcellularLocation>
</comment>
<dbReference type="GO" id="GO:0070187">
    <property type="term" value="C:shelterin complex"/>
    <property type="evidence" value="ECO:0007669"/>
    <property type="project" value="TreeGrafter"/>
</dbReference>
<feature type="region of interest" description="Disordered" evidence="6">
    <location>
        <begin position="565"/>
        <end position="608"/>
    </location>
</feature>
<comment type="function">
    <text evidence="5">Involved in the regulation of telomere length, clustering and has a specific role in telomere position effect (TPE).</text>
</comment>
<feature type="compositionally biased region" description="Acidic residues" evidence="6">
    <location>
        <begin position="573"/>
        <end position="596"/>
    </location>
</feature>
<keyword evidence="4 5" id="KW-0539">Nucleus</keyword>
<evidence type="ECO:0000256" key="5">
    <source>
        <dbReference type="RuleBase" id="RU367107"/>
    </source>
</evidence>
<dbReference type="CDD" id="cd11655">
    <property type="entry name" value="rap1_myb-like"/>
    <property type="match status" value="1"/>
</dbReference>
<evidence type="ECO:0000259" key="7">
    <source>
        <dbReference type="Pfam" id="PF08914"/>
    </source>
</evidence>
<dbReference type="GO" id="GO:0042162">
    <property type="term" value="F:telomeric DNA binding"/>
    <property type="evidence" value="ECO:0007669"/>
    <property type="project" value="TreeGrafter"/>
</dbReference>
<feature type="compositionally biased region" description="Basic and acidic residues" evidence="6">
    <location>
        <begin position="449"/>
        <end position="458"/>
    </location>
</feature>
<dbReference type="Gene3D" id="1.10.10.60">
    <property type="entry name" value="Homeodomain-like"/>
    <property type="match status" value="1"/>
</dbReference>
<evidence type="ECO:0000256" key="1">
    <source>
        <dbReference type="ARBA" id="ARBA00010467"/>
    </source>
</evidence>
<gene>
    <name evidence="8" type="ORF">A7U60_g3126</name>
</gene>
<feature type="compositionally biased region" description="Basic and acidic residues" evidence="6">
    <location>
        <begin position="196"/>
        <end position="210"/>
    </location>
</feature>
<feature type="region of interest" description="Disordered" evidence="6">
    <location>
        <begin position="379"/>
        <end position="528"/>
    </location>
</feature>